<feature type="region of interest" description="Disordered" evidence="1">
    <location>
        <begin position="1"/>
        <end position="65"/>
    </location>
</feature>
<accession>A0A9P9JPX5</accession>
<proteinExistence type="predicted"/>
<feature type="compositionally biased region" description="Pro residues" evidence="1">
    <location>
        <begin position="271"/>
        <end position="291"/>
    </location>
</feature>
<keyword evidence="3" id="KW-1185">Reference proteome</keyword>
<feature type="compositionally biased region" description="Basic and acidic residues" evidence="1">
    <location>
        <begin position="11"/>
        <end position="25"/>
    </location>
</feature>
<dbReference type="Proteomes" id="UP000738349">
    <property type="component" value="Unassembled WGS sequence"/>
</dbReference>
<protein>
    <submittedName>
        <fullName evidence="2">F-box domain-containing protein</fullName>
    </submittedName>
</protein>
<feature type="region of interest" description="Disordered" evidence="1">
    <location>
        <begin position="420"/>
        <end position="440"/>
    </location>
</feature>
<dbReference type="AlphaFoldDB" id="A0A9P9JPX5"/>
<feature type="compositionally biased region" description="Low complexity" evidence="1">
    <location>
        <begin position="769"/>
        <end position="786"/>
    </location>
</feature>
<feature type="region of interest" description="Disordered" evidence="1">
    <location>
        <begin position="252"/>
        <end position="301"/>
    </location>
</feature>
<evidence type="ECO:0000313" key="2">
    <source>
        <dbReference type="EMBL" id="KAH7171140.1"/>
    </source>
</evidence>
<name>A0A9P9JPX5_9HYPO</name>
<sequence length="866" mass="95816">MDSSISPPSDPHPHGHEHGHDESRDNGLGGDDVGVTASAAAAEQLRRRWKGKGKEPELPSLAPPHDDAGTLTLLKLPVDILRLILQEVAQPNEEDLLGLLLVNSTLHNLVIPYVYSSFSIVWPDSDYFSVGEDVDALTSGLSSLALGSRFARTMHRLHGLPPPRKQENHARFIKNFKINNGPTKWVNDYSIGNEAGMMLNTLVAMALPKMTNLESFKWDMPTGLSSNVFMALASLNDESPGKLEEVWVRWHDDPPSSSSSSSSRIFHNGHAPPPPPGVPQPPPAPPSPPSSNPESLGSQPSFRLLTPYQRVAYRDSNIEFPTYSILPALRSIAALDVDQVAYLDELAILIERSKPTLKELRVSIATKSASDDFTQIKGDQHGLRQYDPEARWPGESRIGDRRLGGVLGVILARVYDLRRNHPRPRKGGTESDAKPSSSSSILLLTTSASANAGRGLGPSQLDHESNPQVTNPTSKPATSTPDDGLASLNPAKKATRAELSESTSDVDCKLALECLELARLPLHTTLCANAFDWTVLTTLTILGCDRQDRLWRVLREQFRPIPPSQAPRRGLGVRQSKEAPTYHLKLKNVHVDVTTFALIHFLKETLAPNSLEVLFLHDRRRTSHPVVPISPIFTGVVKRHHASLKKLLLDSSHPDRLHHHGDIRRMYWSLKREMIQYITSGRMGALRELSASIPPKEWHTVLQRLPNIPKLTALHILSLGRDSSTPDSMQLGHQIVDVITLRPEIRLCFIGIKNLCFQIVESRQGTAESDSGTWSSDSMSLPSISSDMNPPSIDGALDGDDDDDDNDDDLLGEDSDDESQSSRRQTENHWSTLGRGKPESNKSYRLRKIFFYDEKVAIFRARHGTL</sequence>
<feature type="region of interest" description="Disordered" evidence="1">
    <location>
        <begin position="767"/>
        <end position="837"/>
    </location>
</feature>
<comment type="caution">
    <text evidence="2">The sequence shown here is derived from an EMBL/GenBank/DDBJ whole genome shotgun (WGS) entry which is preliminary data.</text>
</comment>
<evidence type="ECO:0000313" key="3">
    <source>
        <dbReference type="Proteomes" id="UP000738349"/>
    </source>
</evidence>
<gene>
    <name evidence="2" type="ORF">EDB81DRAFT_191515</name>
</gene>
<feature type="compositionally biased region" description="Polar residues" evidence="1">
    <location>
        <begin position="466"/>
        <end position="481"/>
    </location>
</feature>
<evidence type="ECO:0000256" key="1">
    <source>
        <dbReference type="SAM" id="MobiDB-lite"/>
    </source>
</evidence>
<reference evidence="2" key="1">
    <citation type="journal article" date="2021" name="Nat. Commun.">
        <title>Genetic determinants of endophytism in the Arabidopsis root mycobiome.</title>
        <authorList>
            <person name="Mesny F."/>
            <person name="Miyauchi S."/>
            <person name="Thiergart T."/>
            <person name="Pickel B."/>
            <person name="Atanasova L."/>
            <person name="Karlsson M."/>
            <person name="Huettel B."/>
            <person name="Barry K.W."/>
            <person name="Haridas S."/>
            <person name="Chen C."/>
            <person name="Bauer D."/>
            <person name="Andreopoulos W."/>
            <person name="Pangilinan J."/>
            <person name="LaButti K."/>
            <person name="Riley R."/>
            <person name="Lipzen A."/>
            <person name="Clum A."/>
            <person name="Drula E."/>
            <person name="Henrissat B."/>
            <person name="Kohler A."/>
            <person name="Grigoriev I.V."/>
            <person name="Martin F.M."/>
            <person name="Hacquard S."/>
        </authorList>
    </citation>
    <scope>NUCLEOTIDE SEQUENCE</scope>
    <source>
        <strain evidence="2">MPI-CAGE-AT-0147</strain>
    </source>
</reference>
<dbReference type="EMBL" id="JAGMUV010000002">
    <property type="protein sequence ID" value="KAH7171140.1"/>
    <property type="molecule type" value="Genomic_DNA"/>
</dbReference>
<dbReference type="OrthoDB" id="3199516at2759"/>
<feature type="region of interest" description="Disordered" evidence="1">
    <location>
        <begin position="453"/>
        <end position="488"/>
    </location>
</feature>
<organism evidence="2 3">
    <name type="scientific">Dactylonectria macrodidyma</name>
    <dbReference type="NCBI Taxonomy" id="307937"/>
    <lineage>
        <taxon>Eukaryota</taxon>
        <taxon>Fungi</taxon>
        <taxon>Dikarya</taxon>
        <taxon>Ascomycota</taxon>
        <taxon>Pezizomycotina</taxon>
        <taxon>Sordariomycetes</taxon>
        <taxon>Hypocreomycetidae</taxon>
        <taxon>Hypocreales</taxon>
        <taxon>Nectriaceae</taxon>
        <taxon>Dactylonectria</taxon>
    </lineage>
</organism>
<feature type="compositionally biased region" description="Acidic residues" evidence="1">
    <location>
        <begin position="797"/>
        <end position="819"/>
    </location>
</feature>